<feature type="transmembrane region" description="Helical" evidence="8">
    <location>
        <begin position="7"/>
        <end position="30"/>
    </location>
</feature>
<feature type="transmembrane region" description="Helical" evidence="8">
    <location>
        <begin position="318"/>
        <end position="336"/>
    </location>
</feature>
<comment type="subcellular location">
    <subcellularLocation>
        <location evidence="1">Cell membrane</location>
        <topology evidence="1">Multi-pass membrane protein</topology>
    </subcellularLocation>
</comment>
<feature type="transmembrane region" description="Helical" evidence="8">
    <location>
        <begin position="413"/>
        <end position="435"/>
    </location>
</feature>
<dbReference type="GO" id="GO:0008324">
    <property type="term" value="F:monoatomic cation transmembrane transporter activity"/>
    <property type="evidence" value="ECO:0007669"/>
    <property type="project" value="InterPro"/>
</dbReference>
<feature type="transmembrane region" description="Helical" evidence="8">
    <location>
        <begin position="283"/>
        <end position="306"/>
    </location>
</feature>
<dbReference type="GO" id="GO:0005886">
    <property type="term" value="C:plasma membrane"/>
    <property type="evidence" value="ECO:0007669"/>
    <property type="project" value="UniProtKB-SubCell"/>
</dbReference>
<dbReference type="Proteomes" id="UP000239480">
    <property type="component" value="Unassembled WGS sequence"/>
</dbReference>
<evidence type="ECO:0000256" key="8">
    <source>
        <dbReference type="SAM" id="Phobius"/>
    </source>
</evidence>
<gene>
    <name evidence="9" type="ORF">CLV78_101828</name>
</gene>
<evidence type="ECO:0000256" key="5">
    <source>
        <dbReference type="ARBA" id="ARBA00022989"/>
    </source>
</evidence>
<dbReference type="RefSeq" id="WP_106203459.1">
    <property type="nucleotide sequence ID" value="NZ_PVTD01000001.1"/>
</dbReference>
<dbReference type="EMBL" id="PVTD01000001">
    <property type="protein sequence ID" value="PRY26727.1"/>
    <property type="molecule type" value="Genomic_DNA"/>
</dbReference>
<evidence type="ECO:0000313" key="9">
    <source>
        <dbReference type="EMBL" id="PRY26727.1"/>
    </source>
</evidence>
<feature type="transmembrane region" description="Helical" evidence="8">
    <location>
        <begin position="36"/>
        <end position="59"/>
    </location>
</feature>
<dbReference type="AlphaFoldDB" id="A0A2T0RZX1"/>
<keyword evidence="6" id="KW-0406">Ion transport</keyword>
<feature type="transmembrane region" description="Helical" evidence="8">
    <location>
        <begin position="131"/>
        <end position="154"/>
    </location>
</feature>
<feature type="transmembrane region" description="Helical" evidence="8">
    <location>
        <begin position="478"/>
        <end position="498"/>
    </location>
</feature>
<feature type="transmembrane region" description="Helical" evidence="8">
    <location>
        <begin position="71"/>
        <end position="89"/>
    </location>
</feature>
<dbReference type="PANTHER" id="PTHR32024:SF3">
    <property type="entry name" value="TRK SYSTEM POTASSIUM UPTAKE PROTEIN"/>
    <property type="match status" value="1"/>
</dbReference>
<dbReference type="OrthoDB" id="7818483at2"/>
<protein>
    <submittedName>
        <fullName evidence="9">Trk system potassium uptake protein TrkH</fullName>
    </submittedName>
</protein>
<proteinExistence type="predicted"/>
<keyword evidence="7 8" id="KW-0472">Membrane</keyword>
<accession>A0A2T0RZX1</accession>
<evidence type="ECO:0000313" key="10">
    <source>
        <dbReference type="Proteomes" id="UP000239480"/>
    </source>
</evidence>
<dbReference type="Pfam" id="PF02386">
    <property type="entry name" value="TrkH"/>
    <property type="match status" value="1"/>
</dbReference>
<dbReference type="GO" id="GO:0030001">
    <property type="term" value="P:metal ion transport"/>
    <property type="evidence" value="ECO:0007669"/>
    <property type="project" value="UniProtKB-ARBA"/>
</dbReference>
<keyword evidence="5 8" id="KW-1133">Transmembrane helix</keyword>
<evidence type="ECO:0000256" key="2">
    <source>
        <dbReference type="ARBA" id="ARBA00022448"/>
    </source>
</evidence>
<evidence type="ECO:0000256" key="1">
    <source>
        <dbReference type="ARBA" id="ARBA00004651"/>
    </source>
</evidence>
<dbReference type="InterPro" id="IPR003445">
    <property type="entry name" value="Cat_transpt"/>
</dbReference>
<name>A0A2T0RZX1_9RHOB</name>
<evidence type="ECO:0000256" key="3">
    <source>
        <dbReference type="ARBA" id="ARBA00022475"/>
    </source>
</evidence>
<keyword evidence="4 8" id="KW-0812">Transmembrane</keyword>
<dbReference type="PANTHER" id="PTHR32024">
    <property type="entry name" value="TRK SYSTEM POTASSIUM UPTAKE PROTEIN TRKG-RELATED"/>
    <property type="match status" value="1"/>
</dbReference>
<feature type="transmembrane region" description="Helical" evidence="8">
    <location>
        <begin position="244"/>
        <end position="263"/>
    </location>
</feature>
<reference evidence="9 10" key="1">
    <citation type="submission" date="2018-03" db="EMBL/GenBank/DDBJ databases">
        <title>Genomic Encyclopedia of Archaeal and Bacterial Type Strains, Phase II (KMG-II): from individual species to whole genera.</title>
        <authorList>
            <person name="Goeker M."/>
        </authorList>
    </citation>
    <scope>NUCLEOTIDE SEQUENCE [LARGE SCALE GENOMIC DNA]</scope>
    <source>
        <strain evidence="9 10">DSM 29328</strain>
    </source>
</reference>
<feature type="transmembrane region" description="Helical" evidence="8">
    <location>
        <begin position="356"/>
        <end position="382"/>
    </location>
</feature>
<sequence>MRRLLDLPLIVILTGIGSLAMFVPAGYAMWTGDFRLAHTFGLSGVLCTFVTAILAIAVLNYQPRSLARSHLAALVAAYTLLPLILAVPFEQAVRSTTYLNAWFEMVSSITTTGATLFPADRLPPAVHLWRALVGWLGGFLIWVAAIAILAPMNLGGFEVVSPMRMGSATRGGRRGRIGMGDPRDRLLRYSVQLLPIYTGLTAALWLGLVMLGETPLVAVCHAMSTLSTSGISPVGGMEYAKAGLAGEFLIFIFFAFAISRVTFSGDFTPYGARSLFEDPEARIGLGLLILVPSFLFLRHWVGAYEVDTVGELPSATRALWGAAFSVLSFLSTAGFVSAEWDVSSAWSGLQTPGIVLLALGLIGGGVATTAGGVKLLRVYALYKHSEREMERLIYPSSVGGSGKVARRIRTQGAYVAWIFFMLFALTLAVVAMLLATTGTEFDESMVMSVAALSTTGPAAGVVLDHPVTYAALNDPGKIILAMAMALGRLETLALLALFNPQFWRN</sequence>
<evidence type="ECO:0000256" key="6">
    <source>
        <dbReference type="ARBA" id="ARBA00023065"/>
    </source>
</evidence>
<organism evidence="9 10">
    <name type="scientific">Aliiruegeria haliotis</name>
    <dbReference type="NCBI Taxonomy" id="1280846"/>
    <lineage>
        <taxon>Bacteria</taxon>
        <taxon>Pseudomonadati</taxon>
        <taxon>Pseudomonadota</taxon>
        <taxon>Alphaproteobacteria</taxon>
        <taxon>Rhodobacterales</taxon>
        <taxon>Roseobacteraceae</taxon>
        <taxon>Aliiruegeria</taxon>
    </lineage>
</organism>
<keyword evidence="2" id="KW-0813">Transport</keyword>
<feature type="transmembrane region" description="Helical" evidence="8">
    <location>
        <begin position="196"/>
        <end position="223"/>
    </location>
</feature>
<comment type="caution">
    <text evidence="9">The sequence shown here is derived from an EMBL/GenBank/DDBJ whole genome shotgun (WGS) entry which is preliminary data.</text>
</comment>
<keyword evidence="10" id="KW-1185">Reference proteome</keyword>
<evidence type="ECO:0000256" key="4">
    <source>
        <dbReference type="ARBA" id="ARBA00022692"/>
    </source>
</evidence>
<keyword evidence="3" id="KW-1003">Cell membrane</keyword>
<evidence type="ECO:0000256" key="7">
    <source>
        <dbReference type="ARBA" id="ARBA00023136"/>
    </source>
</evidence>